<evidence type="ECO:0000256" key="5">
    <source>
        <dbReference type="ARBA" id="ARBA00022692"/>
    </source>
</evidence>
<accession>A0ABW9CEG0</accession>
<dbReference type="PANTHER" id="PTHR34501:SF9">
    <property type="entry name" value="MAJOR OUTER MEMBRANE PROTEIN P.IA"/>
    <property type="match status" value="1"/>
</dbReference>
<keyword evidence="8" id="KW-0626">Porin</keyword>
<comment type="caution">
    <text evidence="13">The sequence shown here is derived from an EMBL/GenBank/DDBJ whole genome shotgun (WGS) entry which is preliminary data.</text>
</comment>
<gene>
    <name evidence="13" type="ORF">PQR08_01835</name>
</gene>
<evidence type="ECO:0000256" key="10">
    <source>
        <dbReference type="ARBA" id="ARBA00023237"/>
    </source>
</evidence>
<dbReference type="InterPro" id="IPR033900">
    <property type="entry name" value="Gram_neg_porin_domain"/>
</dbReference>
<proteinExistence type="predicted"/>
<protein>
    <submittedName>
        <fullName evidence="13">Porin</fullName>
    </submittedName>
</protein>
<evidence type="ECO:0000256" key="3">
    <source>
        <dbReference type="ARBA" id="ARBA00022448"/>
    </source>
</evidence>
<evidence type="ECO:0000313" key="13">
    <source>
        <dbReference type="EMBL" id="MFM0516144.1"/>
    </source>
</evidence>
<feature type="chain" id="PRO_5047504117" evidence="11">
    <location>
        <begin position="22"/>
        <end position="395"/>
    </location>
</feature>
<dbReference type="Gene3D" id="2.40.160.10">
    <property type="entry name" value="Porin"/>
    <property type="match status" value="1"/>
</dbReference>
<evidence type="ECO:0000256" key="7">
    <source>
        <dbReference type="ARBA" id="ARBA00023065"/>
    </source>
</evidence>
<evidence type="ECO:0000256" key="2">
    <source>
        <dbReference type="ARBA" id="ARBA00011233"/>
    </source>
</evidence>
<evidence type="ECO:0000256" key="11">
    <source>
        <dbReference type="SAM" id="SignalP"/>
    </source>
</evidence>
<comment type="subcellular location">
    <subcellularLocation>
        <location evidence="1">Cell outer membrane</location>
        <topology evidence="1">Multi-pass membrane protein</topology>
    </subcellularLocation>
</comment>
<sequence length="395" mass="41562">MRHSRLIPIGLLGLAATAAHAQSAVTLFGVIDQGLSYTSNAGGKSQWSMAGGVLQGSRWGLRGSEDLGGGLKAIFLLESGFDASTGKFTQGGLEFGRRAYVGLTDARLGTVTLGRQYDMVVDYPGVYSDRAFGGGYLAAHPGDIDNFNNGYRTNNSIKYESPNYAGLHFGGMYGVGGVAGDFTRNQTWSVGAGYDRGPFSFAAAYMNVRNPNVSFFGNSTTGTPSAAATNIASPVYSGFASAHTYEVIAAGGSYKIGNAILGATYSNIQFSNLGDTANSGPNPSGYRGSVHFNNAEVNVQYWFTPALQMTAAYDYMKGSSIASTTGENGGATYHQGVLSADYYLSKRTDVYVMGVYQHASGTDSRNRPAVAAINSLTASTSDAQTSVHIGLRHKF</sequence>
<keyword evidence="4" id="KW-1134">Transmembrane beta strand</keyword>
<evidence type="ECO:0000256" key="1">
    <source>
        <dbReference type="ARBA" id="ARBA00004571"/>
    </source>
</evidence>
<evidence type="ECO:0000313" key="14">
    <source>
        <dbReference type="Proteomes" id="UP001629462"/>
    </source>
</evidence>
<name>A0ABW9CEG0_9BURK</name>
<evidence type="ECO:0000256" key="4">
    <source>
        <dbReference type="ARBA" id="ARBA00022452"/>
    </source>
</evidence>
<dbReference type="PRINTS" id="PR00182">
    <property type="entry name" value="ECOLNEIPORIN"/>
</dbReference>
<evidence type="ECO:0000256" key="8">
    <source>
        <dbReference type="ARBA" id="ARBA00023114"/>
    </source>
</evidence>
<keyword evidence="5" id="KW-0812">Transmembrane</keyword>
<organism evidence="13 14">
    <name type="scientific">Caballeronia jiangsuensis</name>
    <dbReference type="NCBI Taxonomy" id="1458357"/>
    <lineage>
        <taxon>Bacteria</taxon>
        <taxon>Pseudomonadati</taxon>
        <taxon>Pseudomonadota</taxon>
        <taxon>Betaproteobacteria</taxon>
        <taxon>Burkholderiales</taxon>
        <taxon>Burkholderiaceae</taxon>
        <taxon>Caballeronia</taxon>
    </lineage>
</organism>
<keyword evidence="10" id="KW-0998">Cell outer membrane</keyword>
<reference evidence="13 14" key="1">
    <citation type="journal article" date="2024" name="Chem. Sci.">
        <title>Discovery of megapolipeptins by genome mining of a Burkholderiales bacteria collection.</title>
        <authorList>
            <person name="Paulo B.S."/>
            <person name="Recchia M.J.J."/>
            <person name="Lee S."/>
            <person name="Fergusson C.H."/>
            <person name="Romanowski S.B."/>
            <person name="Hernandez A."/>
            <person name="Krull N."/>
            <person name="Liu D.Y."/>
            <person name="Cavanagh H."/>
            <person name="Bos A."/>
            <person name="Gray C.A."/>
            <person name="Murphy B.T."/>
            <person name="Linington R.G."/>
            <person name="Eustaquio A.S."/>
        </authorList>
    </citation>
    <scope>NUCLEOTIDE SEQUENCE [LARGE SCALE GENOMIC DNA]</scope>
    <source>
        <strain evidence="13 14">RL17-374-BIF-D</strain>
    </source>
</reference>
<feature type="signal peptide" evidence="11">
    <location>
        <begin position="1"/>
        <end position="21"/>
    </location>
</feature>
<dbReference type="EMBL" id="JAQQDB010000001">
    <property type="protein sequence ID" value="MFM0516144.1"/>
    <property type="molecule type" value="Genomic_DNA"/>
</dbReference>
<evidence type="ECO:0000256" key="9">
    <source>
        <dbReference type="ARBA" id="ARBA00023136"/>
    </source>
</evidence>
<dbReference type="Proteomes" id="UP001629462">
    <property type="component" value="Unassembled WGS sequence"/>
</dbReference>
<keyword evidence="6 11" id="KW-0732">Signal</keyword>
<dbReference type="InterPro" id="IPR050298">
    <property type="entry name" value="Gram-neg_bact_OMP"/>
</dbReference>
<keyword evidence="9" id="KW-0472">Membrane</keyword>
<dbReference type="SUPFAM" id="SSF56935">
    <property type="entry name" value="Porins"/>
    <property type="match status" value="1"/>
</dbReference>
<dbReference type="InterPro" id="IPR023614">
    <property type="entry name" value="Porin_dom_sf"/>
</dbReference>
<keyword evidence="3" id="KW-0813">Transport</keyword>
<dbReference type="CDD" id="cd00342">
    <property type="entry name" value="gram_neg_porins"/>
    <property type="match status" value="1"/>
</dbReference>
<dbReference type="PANTHER" id="PTHR34501">
    <property type="entry name" value="PROTEIN YDDL-RELATED"/>
    <property type="match status" value="1"/>
</dbReference>
<evidence type="ECO:0000259" key="12">
    <source>
        <dbReference type="Pfam" id="PF13609"/>
    </source>
</evidence>
<comment type="subunit">
    <text evidence="2">Homotrimer.</text>
</comment>
<evidence type="ECO:0000256" key="6">
    <source>
        <dbReference type="ARBA" id="ARBA00022729"/>
    </source>
</evidence>
<dbReference type="InterPro" id="IPR002299">
    <property type="entry name" value="Porin_Neis"/>
</dbReference>
<feature type="domain" description="Porin" evidence="12">
    <location>
        <begin position="12"/>
        <end position="360"/>
    </location>
</feature>
<keyword evidence="7" id="KW-0406">Ion transport</keyword>
<dbReference type="InterPro" id="IPR001702">
    <property type="entry name" value="Porin_Gram-ve"/>
</dbReference>
<dbReference type="PRINTS" id="PR00184">
    <property type="entry name" value="NEISSPPORIN"/>
</dbReference>
<dbReference type="Pfam" id="PF13609">
    <property type="entry name" value="Porin_4"/>
    <property type="match status" value="1"/>
</dbReference>
<keyword evidence="14" id="KW-1185">Reference proteome</keyword>
<dbReference type="RefSeq" id="WP_250486231.1">
    <property type="nucleotide sequence ID" value="NZ_JAQQDB010000001.1"/>
</dbReference>